<comment type="caution">
    <text evidence="7">The sequence shown here is derived from an EMBL/GenBank/DDBJ whole genome shotgun (WGS) entry which is preliminary data.</text>
</comment>
<feature type="domain" description="RNA polymerase sigma factor 70 region 4 type 2" evidence="6">
    <location>
        <begin position="109"/>
        <end position="161"/>
    </location>
</feature>
<dbReference type="InterPro" id="IPR013325">
    <property type="entry name" value="RNA_pol_sigma_r2"/>
</dbReference>
<dbReference type="InterPro" id="IPR007627">
    <property type="entry name" value="RNA_pol_sigma70_r2"/>
</dbReference>
<dbReference type="NCBIfam" id="TIGR02937">
    <property type="entry name" value="sigma70-ECF"/>
    <property type="match status" value="1"/>
</dbReference>
<dbReference type="Pfam" id="PF08281">
    <property type="entry name" value="Sigma70_r4_2"/>
    <property type="match status" value="1"/>
</dbReference>
<dbReference type="AlphaFoldDB" id="A0A164A0C4"/>
<dbReference type="Gene3D" id="1.10.10.10">
    <property type="entry name" value="Winged helix-like DNA-binding domain superfamily/Winged helix DNA-binding domain"/>
    <property type="match status" value="1"/>
</dbReference>
<dbReference type="EMBL" id="LVYV01000006">
    <property type="protein sequence ID" value="KZD24077.1"/>
    <property type="molecule type" value="Genomic_DNA"/>
</dbReference>
<evidence type="ECO:0000256" key="4">
    <source>
        <dbReference type="ARBA" id="ARBA00023163"/>
    </source>
</evidence>
<dbReference type="PANTHER" id="PTHR43133">
    <property type="entry name" value="RNA POLYMERASE ECF-TYPE SIGMA FACTO"/>
    <property type="match status" value="1"/>
</dbReference>
<dbReference type="InterPro" id="IPR013249">
    <property type="entry name" value="RNA_pol_sigma70_r4_t2"/>
</dbReference>
<evidence type="ECO:0000256" key="3">
    <source>
        <dbReference type="ARBA" id="ARBA00023082"/>
    </source>
</evidence>
<protein>
    <recommendedName>
        <fullName evidence="9">RNA polymerase subunit sigma-24</fullName>
    </recommendedName>
</protein>
<evidence type="ECO:0000256" key="1">
    <source>
        <dbReference type="ARBA" id="ARBA00010641"/>
    </source>
</evidence>
<evidence type="ECO:0008006" key="9">
    <source>
        <dbReference type="Google" id="ProtNLM"/>
    </source>
</evidence>
<dbReference type="STRING" id="943830.A4A58_24855"/>
<feature type="domain" description="RNA polymerase sigma-70 region 2" evidence="5">
    <location>
        <begin position="20"/>
        <end position="78"/>
    </location>
</feature>
<dbReference type="SUPFAM" id="SSF88659">
    <property type="entry name" value="Sigma3 and sigma4 domains of RNA polymerase sigma factors"/>
    <property type="match status" value="1"/>
</dbReference>
<dbReference type="GO" id="GO:0016987">
    <property type="term" value="F:sigma factor activity"/>
    <property type="evidence" value="ECO:0007669"/>
    <property type="project" value="UniProtKB-KW"/>
</dbReference>
<dbReference type="InterPro" id="IPR013324">
    <property type="entry name" value="RNA_pol_sigma_r3/r4-like"/>
</dbReference>
<accession>A0A164A0C4</accession>
<proteinExistence type="inferred from homology"/>
<keyword evidence="2" id="KW-0805">Transcription regulation</keyword>
<name>A0A164A0C4_9BRAD</name>
<dbReference type="GO" id="GO:0006352">
    <property type="term" value="P:DNA-templated transcription initiation"/>
    <property type="evidence" value="ECO:0007669"/>
    <property type="project" value="InterPro"/>
</dbReference>
<dbReference type="GO" id="GO:0003677">
    <property type="term" value="F:DNA binding"/>
    <property type="evidence" value="ECO:0007669"/>
    <property type="project" value="InterPro"/>
</dbReference>
<comment type="similarity">
    <text evidence="1">Belongs to the sigma-70 factor family. ECF subfamily.</text>
</comment>
<gene>
    <name evidence="7" type="ORF">A4A58_24855</name>
</gene>
<keyword evidence="3" id="KW-0731">Sigma factor</keyword>
<dbReference type="PANTHER" id="PTHR43133:SF63">
    <property type="entry name" value="RNA POLYMERASE SIGMA FACTOR FECI-RELATED"/>
    <property type="match status" value="1"/>
</dbReference>
<dbReference type="SUPFAM" id="SSF88946">
    <property type="entry name" value="Sigma2 domain of RNA polymerase sigma factors"/>
    <property type="match status" value="1"/>
</dbReference>
<dbReference type="InterPro" id="IPR014284">
    <property type="entry name" value="RNA_pol_sigma-70_dom"/>
</dbReference>
<evidence type="ECO:0000256" key="2">
    <source>
        <dbReference type="ARBA" id="ARBA00023015"/>
    </source>
</evidence>
<evidence type="ECO:0000259" key="5">
    <source>
        <dbReference type="Pfam" id="PF04542"/>
    </source>
</evidence>
<reference evidence="7 8" key="1">
    <citation type="submission" date="2016-03" db="EMBL/GenBank/DDBJ databases">
        <title>Microsymbionts genomes from the relict species Vavilovia formosa (Stev.) Fed.</title>
        <authorList>
            <person name="Kopat V."/>
            <person name="Chirak E."/>
            <person name="Kimeklis A."/>
            <person name="Andronov E."/>
        </authorList>
    </citation>
    <scope>NUCLEOTIDE SEQUENCE [LARGE SCALE GENOMIC DNA]</scope>
    <source>
        <strain evidence="7 8">Vaf07</strain>
    </source>
</reference>
<keyword evidence="4" id="KW-0804">Transcription</keyword>
<keyword evidence="8" id="KW-1185">Reference proteome</keyword>
<organism evidence="7 8">
    <name type="scientific">Tardiphaga robiniae</name>
    <dbReference type="NCBI Taxonomy" id="943830"/>
    <lineage>
        <taxon>Bacteria</taxon>
        <taxon>Pseudomonadati</taxon>
        <taxon>Pseudomonadota</taxon>
        <taxon>Alphaproteobacteria</taxon>
        <taxon>Hyphomicrobiales</taxon>
        <taxon>Nitrobacteraceae</taxon>
        <taxon>Tardiphaga</taxon>
    </lineage>
</organism>
<sequence>MTGANRTTLRNVLTADYSGLFKRLTRRLGSEDLAGDALQETFLRIEQMQNAPAVNSPKDYLFRIALNVATDRRRGEKRLLSMDAIDALLDIPDESPDAAAIVEGRQDIQALDLALAELPSRARQVFMAAVVRKMPDHEIAAQLGVSVRTVEIDLRNSLKHCAARLGRTLLRRSGGPRPK</sequence>
<dbReference type="Proteomes" id="UP000076574">
    <property type="component" value="Unassembled WGS sequence"/>
</dbReference>
<dbReference type="InterPro" id="IPR036388">
    <property type="entry name" value="WH-like_DNA-bd_sf"/>
</dbReference>
<dbReference type="InterPro" id="IPR039425">
    <property type="entry name" value="RNA_pol_sigma-70-like"/>
</dbReference>
<evidence type="ECO:0000259" key="6">
    <source>
        <dbReference type="Pfam" id="PF08281"/>
    </source>
</evidence>
<evidence type="ECO:0000313" key="7">
    <source>
        <dbReference type="EMBL" id="KZD24077.1"/>
    </source>
</evidence>
<dbReference type="Pfam" id="PF04542">
    <property type="entry name" value="Sigma70_r2"/>
    <property type="match status" value="1"/>
</dbReference>
<evidence type="ECO:0000313" key="8">
    <source>
        <dbReference type="Proteomes" id="UP000076574"/>
    </source>
</evidence>
<dbReference type="Gene3D" id="1.10.1740.10">
    <property type="match status" value="1"/>
</dbReference>
<dbReference type="OrthoDB" id="9794372at2"/>